<dbReference type="InterPro" id="IPR001638">
    <property type="entry name" value="Solute-binding_3/MltF_N"/>
</dbReference>
<dbReference type="RefSeq" id="WP_166229390.1">
    <property type="nucleotide sequence ID" value="NZ_CP049989.1"/>
</dbReference>
<evidence type="ECO:0000256" key="1">
    <source>
        <dbReference type="ARBA" id="ARBA00022729"/>
    </source>
</evidence>
<accession>A0A6G8ILL5</accession>
<evidence type="ECO:0000313" key="5">
    <source>
        <dbReference type="Proteomes" id="UP000503162"/>
    </source>
</evidence>
<gene>
    <name evidence="4" type="ORF">G9Q37_18015</name>
</gene>
<evidence type="ECO:0000313" key="4">
    <source>
        <dbReference type="EMBL" id="QIM53918.1"/>
    </source>
</evidence>
<dbReference type="EMBL" id="CP049989">
    <property type="protein sequence ID" value="QIM53918.1"/>
    <property type="molecule type" value="Genomic_DNA"/>
</dbReference>
<reference evidence="4 5" key="1">
    <citation type="submission" date="2020-03" db="EMBL/GenBank/DDBJ databases">
        <title>Hydrogenophaga sp. nov. isolated from cyanobacterial mat.</title>
        <authorList>
            <person name="Thorat V."/>
            <person name="Kirdat K."/>
            <person name="Tiwarekar B."/>
            <person name="Costa E.D."/>
            <person name="Yadav A."/>
        </authorList>
    </citation>
    <scope>NUCLEOTIDE SEQUENCE [LARGE SCALE GENOMIC DNA]</scope>
    <source>
        <strain evidence="4 5">BA0156</strain>
    </source>
</reference>
<proteinExistence type="predicted"/>
<dbReference type="Proteomes" id="UP000503162">
    <property type="component" value="Chromosome"/>
</dbReference>
<evidence type="ECO:0000259" key="3">
    <source>
        <dbReference type="SMART" id="SM00062"/>
    </source>
</evidence>
<dbReference type="Gene3D" id="3.40.190.10">
    <property type="entry name" value="Periplasmic binding protein-like II"/>
    <property type="match status" value="2"/>
</dbReference>
<keyword evidence="1 2" id="KW-0732">Signal</keyword>
<name>A0A6G8ILL5_9BURK</name>
<dbReference type="PANTHER" id="PTHR35936">
    <property type="entry name" value="MEMBRANE-BOUND LYTIC MUREIN TRANSGLYCOSYLASE F"/>
    <property type="match status" value="1"/>
</dbReference>
<feature type="signal peptide" evidence="2">
    <location>
        <begin position="1"/>
        <end position="30"/>
    </location>
</feature>
<dbReference type="PANTHER" id="PTHR35936:SF17">
    <property type="entry name" value="ARGININE-BINDING EXTRACELLULAR PROTEIN ARTP"/>
    <property type="match status" value="1"/>
</dbReference>
<organism evidence="4 5">
    <name type="scientific">Hydrogenophaga crocea</name>
    <dbReference type="NCBI Taxonomy" id="2716225"/>
    <lineage>
        <taxon>Bacteria</taxon>
        <taxon>Pseudomonadati</taxon>
        <taxon>Pseudomonadota</taxon>
        <taxon>Betaproteobacteria</taxon>
        <taxon>Burkholderiales</taxon>
        <taxon>Comamonadaceae</taxon>
        <taxon>Hydrogenophaga</taxon>
    </lineage>
</organism>
<evidence type="ECO:0000256" key="2">
    <source>
        <dbReference type="SAM" id="SignalP"/>
    </source>
</evidence>
<protein>
    <submittedName>
        <fullName evidence="4">Transporter substrate-binding domain-containing protein</fullName>
    </submittedName>
</protein>
<sequence length="267" mass="27979">MTSPIPFLRRALPWLSAAAALAALAVAARAPDPAPPPATLRVGVAPGALPVSTGERDYTSGGFEAVYAKELAQRLGAALTLVPLAPEAQAAALQRGEVDLVLGRGDAHAATGIATGYRSGLGVSMRADTPVRRWEDLRGRVVCTSADNRAAQARAERLGARLRVLAAPAQALVQVRTGGCDAALLDHAQLAPLLSQKEWAKFAAGLPATAPDALWLRLSPARAALDVPVRAAVAALDDPPQWARRRQTWASNVAFEVYFDQTGPDCH</sequence>
<dbReference type="Pfam" id="PF00497">
    <property type="entry name" value="SBP_bac_3"/>
    <property type="match status" value="1"/>
</dbReference>
<dbReference type="SUPFAM" id="SSF53850">
    <property type="entry name" value="Periplasmic binding protein-like II"/>
    <property type="match status" value="1"/>
</dbReference>
<feature type="domain" description="Solute-binding protein family 3/N-terminal" evidence="3">
    <location>
        <begin position="39"/>
        <end position="253"/>
    </location>
</feature>
<dbReference type="SMART" id="SM00062">
    <property type="entry name" value="PBPb"/>
    <property type="match status" value="1"/>
</dbReference>
<dbReference type="AlphaFoldDB" id="A0A6G8ILL5"/>
<dbReference type="KEGG" id="hcz:G9Q37_18015"/>
<keyword evidence="5" id="KW-1185">Reference proteome</keyword>
<feature type="chain" id="PRO_5026104577" evidence="2">
    <location>
        <begin position="31"/>
        <end position="267"/>
    </location>
</feature>